<sequence length="244" mass="26686">MQISTPLSLSLHLPIGQKPDRPIHRPLPPAGVPEPSNRHGAAAAPSAGAAGRARRGGPPPLPARRPRAPPPRRPRLQALVPPHLRRRLPPQVLGAPPHAAHAGILLQRRVIFQVHSHLHPVPAPCRRPPPTRDRRPPRPRPLPQCGLATVAKSLGECLRPLGPNHGRAEGAALASGGPEPLQLERRGALRRQRERRLRPHRLPQQTLPRCPRDHRQNGDVCLCLLVGGWCVERANHCTAPVFRS</sequence>
<reference evidence="2" key="1">
    <citation type="submission" date="2014-09" db="EMBL/GenBank/DDBJ databases">
        <authorList>
            <person name="Magalhaes I.L.F."/>
            <person name="Oliveira U."/>
            <person name="Santos F.R."/>
            <person name="Vidigal T.H.D.A."/>
            <person name="Brescovit A.D."/>
            <person name="Santos A.J."/>
        </authorList>
    </citation>
    <scope>NUCLEOTIDE SEQUENCE</scope>
    <source>
        <tissue evidence="2">Shoot tissue taken approximately 20 cm above the soil surface</tissue>
    </source>
</reference>
<organism evidence="2">
    <name type="scientific">Arundo donax</name>
    <name type="common">Giant reed</name>
    <name type="synonym">Donax arundinaceus</name>
    <dbReference type="NCBI Taxonomy" id="35708"/>
    <lineage>
        <taxon>Eukaryota</taxon>
        <taxon>Viridiplantae</taxon>
        <taxon>Streptophyta</taxon>
        <taxon>Embryophyta</taxon>
        <taxon>Tracheophyta</taxon>
        <taxon>Spermatophyta</taxon>
        <taxon>Magnoliopsida</taxon>
        <taxon>Liliopsida</taxon>
        <taxon>Poales</taxon>
        <taxon>Poaceae</taxon>
        <taxon>PACMAD clade</taxon>
        <taxon>Arundinoideae</taxon>
        <taxon>Arundineae</taxon>
        <taxon>Arundo</taxon>
    </lineage>
</organism>
<feature type="compositionally biased region" description="Basic residues" evidence="1">
    <location>
        <begin position="64"/>
        <end position="75"/>
    </location>
</feature>
<accession>A0A0A9GZF6</accession>
<feature type="region of interest" description="Disordered" evidence="1">
    <location>
        <begin position="1"/>
        <end position="76"/>
    </location>
</feature>
<reference evidence="2" key="2">
    <citation type="journal article" date="2015" name="Data Brief">
        <title>Shoot transcriptome of the giant reed, Arundo donax.</title>
        <authorList>
            <person name="Barrero R.A."/>
            <person name="Guerrero F.D."/>
            <person name="Moolhuijzen P."/>
            <person name="Goolsby J.A."/>
            <person name="Tidwell J."/>
            <person name="Bellgard S.E."/>
            <person name="Bellgard M.I."/>
        </authorList>
    </citation>
    <scope>NUCLEOTIDE SEQUENCE</scope>
    <source>
        <tissue evidence="2">Shoot tissue taken approximately 20 cm above the soil surface</tissue>
    </source>
</reference>
<dbReference type="EMBL" id="GBRH01171923">
    <property type="protein sequence ID" value="JAE25973.1"/>
    <property type="molecule type" value="Transcribed_RNA"/>
</dbReference>
<name>A0A0A9GZF6_ARUDO</name>
<feature type="region of interest" description="Disordered" evidence="1">
    <location>
        <begin position="121"/>
        <end position="143"/>
    </location>
</feature>
<feature type="compositionally biased region" description="Low complexity" evidence="1">
    <location>
        <begin position="38"/>
        <end position="51"/>
    </location>
</feature>
<evidence type="ECO:0000313" key="2">
    <source>
        <dbReference type="EMBL" id="JAE25973.1"/>
    </source>
</evidence>
<dbReference type="AlphaFoldDB" id="A0A0A9GZF6"/>
<protein>
    <submittedName>
        <fullName evidence="2">Uncharacterized protein</fullName>
    </submittedName>
</protein>
<proteinExistence type="predicted"/>
<evidence type="ECO:0000256" key="1">
    <source>
        <dbReference type="SAM" id="MobiDB-lite"/>
    </source>
</evidence>